<name>A0A8R7JWN0_TRIUA</name>
<protein>
    <submittedName>
        <fullName evidence="1">Uncharacterized protein</fullName>
    </submittedName>
</protein>
<keyword evidence="2" id="KW-1185">Reference proteome</keyword>
<evidence type="ECO:0000313" key="1">
    <source>
        <dbReference type="EnsemblPlants" id="TuG1812G0100001147.01.T01"/>
    </source>
</evidence>
<reference evidence="2" key="1">
    <citation type="journal article" date="2013" name="Nature">
        <title>Draft genome of the wheat A-genome progenitor Triticum urartu.</title>
        <authorList>
            <person name="Ling H.Q."/>
            <person name="Zhao S."/>
            <person name="Liu D."/>
            <person name="Wang J."/>
            <person name="Sun H."/>
            <person name="Zhang C."/>
            <person name="Fan H."/>
            <person name="Li D."/>
            <person name="Dong L."/>
            <person name="Tao Y."/>
            <person name="Gao C."/>
            <person name="Wu H."/>
            <person name="Li Y."/>
            <person name="Cui Y."/>
            <person name="Guo X."/>
            <person name="Zheng S."/>
            <person name="Wang B."/>
            <person name="Yu K."/>
            <person name="Liang Q."/>
            <person name="Yang W."/>
            <person name="Lou X."/>
            <person name="Chen J."/>
            <person name="Feng M."/>
            <person name="Jian J."/>
            <person name="Zhang X."/>
            <person name="Luo G."/>
            <person name="Jiang Y."/>
            <person name="Liu J."/>
            <person name="Wang Z."/>
            <person name="Sha Y."/>
            <person name="Zhang B."/>
            <person name="Wu H."/>
            <person name="Tang D."/>
            <person name="Shen Q."/>
            <person name="Xue P."/>
            <person name="Zou S."/>
            <person name="Wang X."/>
            <person name="Liu X."/>
            <person name="Wang F."/>
            <person name="Yang Y."/>
            <person name="An X."/>
            <person name="Dong Z."/>
            <person name="Zhang K."/>
            <person name="Zhang X."/>
            <person name="Luo M.C."/>
            <person name="Dvorak J."/>
            <person name="Tong Y."/>
            <person name="Wang J."/>
            <person name="Yang H."/>
            <person name="Li Z."/>
            <person name="Wang D."/>
            <person name="Zhang A."/>
            <person name="Wang J."/>
        </authorList>
    </citation>
    <scope>NUCLEOTIDE SEQUENCE</scope>
    <source>
        <strain evidence="2">cv. G1812</strain>
    </source>
</reference>
<dbReference type="Proteomes" id="UP000015106">
    <property type="component" value="Chromosome 1"/>
</dbReference>
<organism evidence="1 2">
    <name type="scientific">Triticum urartu</name>
    <name type="common">Red wild einkorn</name>
    <name type="synonym">Crithodium urartu</name>
    <dbReference type="NCBI Taxonomy" id="4572"/>
    <lineage>
        <taxon>Eukaryota</taxon>
        <taxon>Viridiplantae</taxon>
        <taxon>Streptophyta</taxon>
        <taxon>Embryophyta</taxon>
        <taxon>Tracheophyta</taxon>
        <taxon>Spermatophyta</taxon>
        <taxon>Magnoliopsida</taxon>
        <taxon>Liliopsida</taxon>
        <taxon>Poales</taxon>
        <taxon>Poaceae</taxon>
        <taxon>BOP clade</taxon>
        <taxon>Pooideae</taxon>
        <taxon>Triticodae</taxon>
        <taxon>Triticeae</taxon>
        <taxon>Triticinae</taxon>
        <taxon>Triticum</taxon>
    </lineage>
</organism>
<dbReference type="Gramene" id="TuG1812G0100001147.01.T01">
    <property type="protein sequence ID" value="TuG1812G0100001147.01.T01"/>
    <property type="gene ID" value="TuG1812G0100001147.01"/>
</dbReference>
<evidence type="ECO:0000313" key="2">
    <source>
        <dbReference type="Proteomes" id="UP000015106"/>
    </source>
</evidence>
<dbReference type="EnsemblPlants" id="TuG1812G0100001147.01.T01">
    <property type="protein sequence ID" value="TuG1812G0100001147.01.T01"/>
    <property type="gene ID" value="TuG1812G0100001147.01"/>
</dbReference>
<accession>A0A8R7JWN0</accession>
<reference evidence="1" key="3">
    <citation type="submission" date="2022-06" db="UniProtKB">
        <authorList>
            <consortium name="EnsemblPlants"/>
        </authorList>
    </citation>
    <scope>IDENTIFICATION</scope>
</reference>
<reference evidence="1" key="2">
    <citation type="submission" date="2018-03" db="EMBL/GenBank/DDBJ databases">
        <title>The Triticum urartu genome reveals the dynamic nature of wheat genome evolution.</title>
        <authorList>
            <person name="Ling H."/>
            <person name="Ma B."/>
            <person name="Shi X."/>
            <person name="Liu H."/>
            <person name="Dong L."/>
            <person name="Sun H."/>
            <person name="Cao Y."/>
            <person name="Gao Q."/>
            <person name="Zheng S."/>
            <person name="Li Y."/>
            <person name="Yu Y."/>
            <person name="Du H."/>
            <person name="Qi M."/>
            <person name="Li Y."/>
            <person name="Yu H."/>
            <person name="Cui Y."/>
            <person name="Wang N."/>
            <person name="Chen C."/>
            <person name="Wu H."/>
            <person name="Zhao Y."/>
            <person name="Zhang J."/>
            <person name="Li Y."/>
            <person name="Zhou W."/>
            <person name="Zhang B."/>
            <person name="Hu W."/>
            <person name="Eijk M."/>
            <person name="Tang J."/>
            <person name="Witsenboer H."/>
            <person name="Zhao S."/>
            <person name="Li Z."/>
            <person name="Zhang A."/>
            <person name="Wang D."/>
            <person name="Liang C."/>
        </authorList>
    </citation>
    <scope>NUCLEOTIDE SEQUENCE [LARGE SCALE GENOMIC DNA]</scope>
    <source>
        <strain evidence="1">cv. G1812</strain>
    </source>
</reference>
<proteinExistence type="predicted"/>
<sequence length="171" mass="18553">MLDTMGEARGASSSFGNTRAIAAIVFYLEARRSSAATATTPSTSRACSPATIGIRIDFSSVCSTHADKVSEQKRWPLVMYAILMCAYTTSCDITAKRRFTQPVGRPAVPRLLPGICWRGTTARESSCYIALAGAWAHWSLLALVAAASSHRWPPLTADLTLWNPLSWSSLR</sequence>
<dbReference type="AlphaFoldDB" id="A0A8R7JWN0"/>